<gene>
    <name evidence="7" type="ORF">GWI33_003107</name>
</gene>
<feature type="transmembrane region" description="Helical" evidence="5">
    <location>
        <begin position="1227"/>
        <end position="1249"/>
    </location>
</feature>
<dbReference type="Pfam" id="PF00560">
    <property type="entry name" value="LRR_1"/>
    <property type="match status" value="2"/>
</dbReference>
<dbReference type="SMART" id="SM00365">
    <property type="entry name" value="LRR_SD22"/>
    <property type="match status" value="16"/>
</dbReference>
<feature type="region of interest" description="Disordered" evidence="4">
    <location>
        <begin position="1197"/>
        <end position="1217"/>
    </location>
</feature>
<evidence type="ECO:0000256" key="2">
    <source>
        <dbReference type="ARBA" id="ARBA00022729"/>
    </source>
</evidence>
<sequence>MTYAQENMNLIRLLFGILGILLADVTSLKYVPCTEISPELRFPCTCALGPTEDVLDGNPSLSINCDKIVFPYDAFIIPYGAPVISFSQKWAGYQSLPNQLFGSSLPLRNIDLSGNSLRKLTERMLQGVSATLAELKLADNLLGDTLNPIFSTSEFKGLKHMQLLDLRGNGIKAIEEGILEGCDNLQELYLDKNNFIAIPNTSLNGPKSLKILSLSGNEIDSIKLKSFIAQPNLETIDLSNNLITTIESGAFSNLDKVRILRLAKNRLSKFNSDVFYGAESLTRLDLSENFITDFPTVALKTFGNLRFLNLSSNLIQNLENTNLIFLANLHDLDLSRNTLANIVPGTFLGLKQLRRLELSVNSLRTVEDDAFEGLENLEYLNLKDNNILLIPASALGRLPRLTSLQMDYNRIAALSGDILRSIADKVTHLIISTNVVRELPAASFQYFKTLIQLDLRRNLIASLNSDSFVGLEETLQELYLSQNRIMSLSSNTLALHKLRKLDLSDNHLTELPVTSFNSLYSLVHLNLSNNIHLSNVPDAMLHELVKLEVLDMSFCGLKSVSGDFFMKSNSMKEIYLKHNSISEIMDNSFVNMPNLTVIDLSYNNISSIKQAAFAFVMNIKVLNLRGNQLSSFKGEYFNTGTSLEILDISDNQLSYLFPSSFRIHPRLRQIIAGKNKFNFFPAELITNLQFLEHIDLSFNELKTIDELDFARLPRLRSLILSDNSLEQISEMAFHNSTQLQVLDLSNNKLERLGERLFEGLIRLQVLDLDNNKLGDLPENVFERARLQMLENIRLSRNKFDSPPLKALQKQYFFLNSVDLSHNNIEDIPPEDGIMVNIKNLDLSYNPLSQQAISNILSEPKTVRVLNLAGTGVGDVPRLETPFLKKLNLSNNNISSLMEKIFERTTLLEELDLSGNEISSISGYSAIWAFLRNLRSLNISDNPIEAISNDDFVGLNKLRQFSLHSLDRCSKIEKSAFKALPNLIELNMYDYPKLGYLDVNGLLQTMPLLEKLNIETKDAAVGKDQLQSVLHPRLKELGIRGARLRSISSGTLSGIKGPDVIIRLINTSITSLPPALFFPVPRSSKATLDVTGNQLTTLSTQLLATLEDRRGDLKLVGLETNPIVCDCNSRALRRWLPSHMATVRCAGPPYLSGKLLVEIGDDELTCDPSKMTFPTSTQSTTLTGSTRLQKKTTEPDIIWSMPPATEKPQPKIKSASTGPSTLNNDDTLIIGIVGGVVAFIAILIIIICIIRLRMSANQYRGPVSAGSIVAPGMVGSGSSCACSVKGAPQGSASPATALYAIPPSYAATLPHKMQMPQGAIRVPAYSTMGRGPYYQQSNVQPYFIAAYPSDEKIYR</sequence>
<proteinExistence type="predicted"/>
<dbReference type="Gene3D" id="3.80.10.10">
    <property type="entry name" value="Ribonuclease Inhibitor"/>
    <property type="match status" value="6"/>
</dbReference>
<keyword evidence="3" id="KW-0677">Repeat</keyword>
<reference evidence="7" key="1">
    <citation type="submission" date="2020-08" db="EMBL/GenBank/DDBJ databases">
        <title>Genome sequencing and assembly of the red palm weevil Rhynchophorus ferrugineus.</title>
        <authorList>
            <person name="Dias G.B."/>
            <person name="Bergman C.M."/>
            <person name="Manee M."/>
        </authorList>
    </citation>
    <scope>NUCLEOTIDE SEQUENCE</scope>
    <source>
        <strain evidence="7">AA-2017</strain>
        <tissue evidence="7">Whole larva</tissue>
    </source>
</reference>
<name>A0A834ILQ9_RHYFE</name>
<protein>
    <recommendedName>
        <fullName evidence="6">LRRCT domain-containing protein</fullName>
    </recommendedName>
</protein>
<dbReference type="InterPro" id="IPR050328">
    <property type="entry name" value="Dev_Immune_Receptor"/>
</dbReference>
<dbReference type="SMART" id="SM00364">
    <property type="entry name" value="LRR_BAC"/>
    <property type="match status" value="8"/>
</dbReference>
<keyword evidence="5" id="KW-0812">Transmembrane</keyword>
<evidence type="ECO:0000313" key="8">
    <source>
        <dbReference type="Proteomes" id="UP000625711"/>
    </source>
</evidence>
<keyword evidence="2" id="KW-0732">Signal</keyword>
<dbReference type="OrthoDB" id="8731593at2759"/>
<evidence type="ECO:0000256" key="5">
    <source>
        <dbReference type="SAM" id="Phobius"/>
    </source>
</evidence>
<dbReference type="PANTHER" id="PTHR24373">
    <property type="entry name" value="SLIT RELATED LEUCINE-RICH REPEAT NEURONAL PROTEIN"/>
    <property type="match status" value="1"/>
</dbReference>
<dbReference type="InterPro" id="IPR032675">
    <property type="entry name" value="LRR_dom_sf"/>
</dbReference>
<evidence type="ECO:0000256" key="4">
    <source>
        <dbReference type="SAM" id="MobiDB-lite"/>
    </source>
</evidence>
<dbReference type="GO" id="GO:0031012">
    <property type="term" value="C:extracellular matrix"/>
    <property type="evidence" value="ECO:0007669"/>
    <property type="project" value="TreeGrafter"/>
</dbReference>
<dbReference type="GO" id="GO:0005615">
    <property type="term" value="C:extracellular space"/>
    <property type="evidence" value="ECO:0007669"/>
    <property type="project" value="TreeGrafter"/>
</dbReference>
<keyword evidence="1" id="KW-0433">Leucine-rich repeat</keyword>
<dbReference type="InterPro" id="IPR001611">
    <property type="entry name" value="Leu-rich_rpt"/>
</dbReference>
<dbReference type="EMBL" id="JAACXV010000186">
    <property type="protein sequence ID" value="KAF7282139.1"/>
    <property type="molecule type" value="Genomic_DNA"/>
</dbReference>
<keyword evidence="8" id="KW-1185">Reference proteome</keyword>
<keyword evidence="5" id="KW-1133">Transmembrane helix</keyword>
<feature type="domain" description="LRRCT" evidence="6">
    <location>
        <begin position="1120"/>
        <end position="1166"/>
    </location>
</feature>
<evidence type="ECO:0000256" key="3">
    <source>
        <dbReference type="ARBA" id="ARBA00022737"/>
    </source>
</evidence>
<accession>A0A834ILQ9</accession>
<dbReference type="InterPro" id="IPR000483">
    <property type="entry name" value="Cys-rich_flank_reg_C"/>
</dbReference>
<organism evidence="7 8">
    <name type="scientific">Rhynchophorus ferrugineus</name>
    <name type="common">Red palm weevil</name>
    <name type="synonym">Curculio ferrugineus</name>
    <dbReference type="NCBI Taxonomy" id="354439"/>
    <lineage>
        <taxon>Eukaryota</taxon>
        <taxon>Metazoa</taxon>
        <taxon>Ecdysozoa</taxon>
        <taxon>Arthropoda</taxon>
        <taxon>Hexapoda</taxon>
        <taxon>Insecta</taxon>
        <taxon>Pterygota</taxon>
        <taxon>Neoptera</taxon>
        <taxon>Endopterygota</taxon>
        <taxon>Coleoptera</taxon>
        <taxon>Polyphaga</taxon>
        <taxon>Cucujiformia</taxon>
        <taxon>Curculionidae</taxon>
        <taxon>Dryophthorinae</taxon>
        <taxon>Rhynchophorus</taxon>
    </lineage>
</organism>
<dbReference type="InterPro" id="IPR003591">
    <property type="entry name" value="Leu-rich_rpt_typical-subtyp"/>
</dbReference>
<evidence type="ECO:0000256" key="1">
    <source>
        <dbReference type="ARBA" id="ARBA00022614"/>
    </source>
</evidence>
<dbReference type="PANTHER" id="PTHR24373:SF275">
    <property type="entry name" value="TIR DOMAIN-CONTAINING PROTEIN"/>
    <property type="match status" value="1"/>
</dbReference>
<dbReference type="SMART" id="SM00368">
    <property type="entry name" value="LRR_RI"/>
    <property type="match status" value="5"/>
</dbReference>
<dbReference type="Proteomes" id="UP000625711">
    <property type="component" value="Unassembled WGS sequence"/>
</dbReference>
<dbReference type="FunFam" id="3.80.10.10:FF:001164">
    <property type="entry name" value="GH01279p"/>
    <property type="match status" value="1"/>
</dbReference>
<dbReference type="PROSITE" id="PS51450">
    <property type="entry name" value="LRR"/>
    <property type="match status" value="16"/>
</dbReference>
<dbReference type="SMART" id="SM00082">
    <property type="entry name" value="LRRCT"/>
    <property type="match status" value="1"/>
</dbReference>
<evidence type="ECO:0000313" key="7">
    <source>
        <dbReference type="EMBL" id="KAF7282139.1"/>
    </source>
</evidence>
<keyword evidence="5" id="KW-0472">Membrane</keyword>
<dbReference type="SUPFAM" id="SSF52047">
    <property type="entry name" value="RNI-like"/>
    <property type="match status" value="1"/>
</dbReference>
<comment type="caution">
    <text evidence="7">The sequence shown here is derived from an EMBL/GenBank/DDBJ whole genome shotgun (WGS) entry which is preliminary data.</text>
</comment>
<dbReference type="SUPFAM" id="SSF52058">
    <property type="entry name" value="L domain-like"/>
    <property type="match status" value="3"/>
</dbReference>
<dbReference type="Pfam" id="PF12799">
    <property type="entry name" value="LRR_4"/>
    <property type="match status" value="1"/>
</dbReference>
<dbReference type="SMART" id="SM00369">
    <property type="entry name" value="LRR_TYP"/>
    <property type="match status" value="29"/>
</dbReference>
<dbReference type="Pfam" id="PF13855">
    <property type="entry name" value="LRR_8"/>
    <property type="match status" value="7"/>
</dbReference>
<dbReference type="InterPro" id="IPR025875">
    <property type="entry name" value="Leu-rich_rpt_4"/>
</dbReference>
<evidence type="ECO:0000259" key="6">
    <source>
        <dbReference type="SMART" id="SM00082"/>
    </source>
</evidence>